<evidence type="ECO:0000313" key="2">
    <source>
        <dbReference type="EMBL" id="EOZ96144.1"/>
    </source>
</evidence>
<dbReference type="AlphaFoldDB" id="S2DB62"/>
<dbReference type="InterPro" id="IPR027417">
    <property type="entry name" value="P-loop_NTPase"/>
</dbReference>
<sequence>MQPISPFPTTGYFGPEYFCDREEETRSVLSMLKGGESCLLLGIRRLGKTALVHHILGKLPGGWQGIYLDILHTENEKDFLNALASGLLQSIPEKSALGKKVWDFIKSLRPTLSFDPLSGIPQVGLEVKDSPRQVRNIVEFLGQQNTTLVIAIDEFQQIGNYPEQNTDAWLRGLVQSLPNLRFIFAGSQQHILSGMFSDPGRPFFKSASPLKIGKIDQQQYADFIQDKFTEAGKNLSPSIVGQMLEWTMCHTYYVQLLCNRVFLSGEKNIEESLWRREASKILQEQEPFFFHYRSLLTHQQWKLLKAIAKDKEVLEPTSKAFVSHHELGSPATVLRSLEALQVKELIFKEYRQDGKEFYGVYDVLFQRWMDRQL</sequence>
<dbReference type="InterPro" id="IPR011579">
    <property type="entry name" value="ATPase_dom"/>
</dbReference>
<evidence type="ECO:0000313" key="3">
    <source>
        <dbReference type="Proteomes" id="UP000006073"/>
    </source>
</evidence>
<protein>
    <recommendedName>
        <fullName evidence="1">ATPase domain-containing protein</fullName>
    </recommendedName>
</protein>
<name>S2DB62_INDAL</name>
<dbReference type="GO" id="GO:0005524">
    <property type="term" value="F:ATP binding"/>
    <property type="evidence" value="ECO:0007669"/>
    <property type="project" value="InterPro"/>
</dbReference>
<proteinExistence type="predicted"/>
<reference evidence="2 3" key="1">
    <citation type="journal article" date="2013" name="Genome Announc.">
        <title>Draft Genome Sequence of Indibacter alkaliphilus Strain LW1T, Isolated from Lonar Lake, a Haloalkaline Lake in the Buldana District of Maharashtra, India.</title>
        <authorList>
            <person name="Singh A."/>
            <person name="Kumar Jangir P."/>
            <person name="Sharma R."/>
            <person name="Singh A."/>
            <person name="Kumar Pinnaka A."/>
            <person name="Shivaji S."/>
        </authorList>
    </citation>
    <scope>NUCLEOTIDE SEQUENCE [LARGE SCALE GENOMIC DNA]</scope>
    <source>
        <strain evidence="3">CCUG 57479 / KCTC 22604 / LW1</strain>
    </source>
</reference>
<dbReference type="Proteomes" id="UP000006073">
    <property type="component" value="Unassembled WGS sequence"/>
</dbReference>
<evidence type="ECO:0000259" key="1">
    <source>
        <dbReference type="Pfam" id="PF01637"/>
    </source>
</evidence>
<comment type="caution">
    <text evidence="2">The sequence shown here is derived from an EMBL/GenBank/DDBJ whole genome shotgun (WGS) entry which is preliminary data.</text>
</comment>
<dbReference type="PANTHER" id="PTHR34301">
    <property type="entry name" value="DNA-BINDING PROTEIN-RELATED"/>
    <property type="match status" value="1"/>
</dbReference>
<dbReference type="eggNOG" id="COG1672">
    <property type="taxonomic scope" value="Bacteria"/>
</dbReference>
<dbReference type="Pfam" id="PF01637">
    <property type="entry name" value="ATPase_2"/>
    <property type="match status" value="1"/>
</dbReference>
<gene>
    <name evidence="2" type="ORF">A33Q_2737</name>
</gene>
<organism evidence="2 3">
    <name type="scientific">Indibacter alkaliphilus (strain CCUG 57479 / KCTC 22604 / LW1)</name>
    <dbReference type="NCBI Taxonomy" id="1189612"/>
    <lineage>
        <taxon>Bacteria</taxon>
        <taxon>Pseudomonadati</taxon>
        <taxon>Bacteroidota</taxon>
        <taxon>Cytophagia</taxon>
        <taxon>Cytophagales</taxon>
        <taxon>Cyclobacteriaceae</taxon>
    </lineage>
</organism>
<accession>S2DB62</accession>
<dbReference type="RefSeq" id="WP_009036119.1">
    <property type="nucleotide sequence ID" value="NZ_ALWO02000036.1"/>
</dbReference>
<dbReference type="SUPFAM" id="SSF52540">
    <property type="entry name" value="P-loop containing nucleoside triphosphate hydrolases"/>
    <property type="match status" value="1"/>
</dbReference>
<keyword evidence="3" id="KW-1185">Reference proteome</keyword>
<dbReference type="STRING" id="1189612.A33Q_2737"/>
<dbReference type="EMBL" id="ALWO02000036">
    <property type="protein sequence ID" value="EOZ96144.1"/>
    <property type="molecule type" value="Genomic_DNA"/>
</dbReference>
<dbReference type="OrthoDB" id="9805535at2"/>
<dbReference type="PANTHER" id="PTHR34301:SF8">
    <property type="entry name" value="ATPASE DOMAIN-CONTAINING PROTEIN"/>
    <property type="match status" value="1"/>
</dbReference>
<dbReference type="Gene3D" id="3.40.50.300">
    <property type="entry name" value="P-loop containing nucleotide triphosphate hydrolases"/>
    <property type="match status" value="1"/>
</dbReference>
<feature type="domain" description="ATPase" evidence="1">
    <location>
        <begin position="18"/>
        <end position="235"/>
    </location>
</feature>